<dbReference type="AlphaFoldDB" id="A0A1B1C3U0"/>
<sequence length="233" mass="25977">MSPDNIDRIRTMHRAYYHHSIDGLPDGWTQLIMNFLHAMDGIGDLTDSVSIRFERCPDGCRAFVFPEMSRWHPEQMNTLRIAQRELYGLSQQTCEICGNPGAMEGKRVLCIGHAGGVAEKAAREQALYDEVASLFPEGHGSAIDLGVPEHLWDLLSTTLRAILKLVESEDIVGKVLITRIEFDGEALFVRVCYQNLEAVFLGIQMSINEMISDLEVLSDEATRKHNLGGSDAS</sequence>
<reference evidence="1 2" key="1">
    <citation type="submission" date="2016-06" db="EMBL/GenBank/DDBJ databases">
        <title>Microsymbionts genomes from the relict species Vavilovia formosa.</title>
        <authorList>
            <person name="Chirak E."/>
            <person name="Kimeklis A."/>
            <person name="Andronov E."/>
        </authorList>
    </citation>
    <scope>NUCLEOTIDE SEQUENCE [LARGE SCALE GENOMIC DNA]</scope>
    <source>
        <strain evidence="1 2">Vaf10</strain>
    </source>
</reference>
<accession>A0A1B1C3U0</accession>
<dbReference type="EMBL" id="CP016286">
    <property type="protein sequence ID" value="ANP84455.1"/>
    <property type="molecule type" value="Genomic_DNA"/>
</dbReference>
<organism evidence="1 2">
    <name type="scientific">Rhizobium leguminosarum</name>
    <dbReference type="NCBI Taxonomy" id="384"/>
    <lineage>
        <taxon>Bacteria</taxon>
        <taxon>Pseudomonadati</taxon>
        <taxon>Pseudomonadota</taxon>
        <taxon>Alphaproteobacteria</taxon>
        <taxon>Hyphomicrobiales</taxon>
        <taxon>Rhizobiaceae</taxon>
        <taxon>Rhizobium/Agrobacterium group</taxon>
        <taxon>Rhizobium</taxon>
    </lineage>
</organism>
<evidence type="ECO:0000313" key="2">
    <source>
        <dbReference type="Proteomes" id="UP000092691"/>
    </source>
</evidence>
<evidence type="ECO:0000313" key="1">
    <source>
        <dbReference type="EMBL" id="ANP84455.1"/>
    </source>
</evidence>
<protein>
    <submittedName>
        <fullName evidence="1">Uncharacterized protein</fullName>
    </submittedName>
</protein>
<dbReference type="Proteomes" id="UP000092691">
    <property type="component" value="Chromosome"/>
</dbReference>
<gene>
    <name evidence="1" type="ORF">BA011_01000</name>
</gene>
<proteinExistence type="predicted"/>
<dbReference type="RefSeq" id="WP_065279104.1">
    <property type="nucleotide sequence ID" value="NZ_CP016286.1"/>
</dbReference>
<name>A0A1B1C3U0_RHILE</name>
<dbReference type="OrthoDB" id="8363520at2"/>